<dbReference type="Proteomes" id="UP000068164">
    <property type="component" value="Unassembled WGS sequence"/>
</dbReference>
<keyword evidence="3 4" id="KW-0472">Membrane</keyword>
<feature type="transmembrane region" description="Helical" evidence="4">
    <location>
        <begin position="174"/>
        <end position="194"/>
    </location>
</feature>
<dbReference type="GO" id="GO:0051536">
    <property type="term" value="F:iron-sulfur cluster binding"/>
    <property type="evidence" value="ECO:0007669"/>
    <property type="project" value="InterPro"/>
</dbReference>
<evidence type="ECO:0000256" key="1">
    <source>
        <dbReference type="ARBA" id="ARBA00004651"/>
    </source>
</evidence>
<dbReference type="Gene3D" id="3.10.20.30">
    <property type="match status" value="1"/>
</dbReference>
<dbReference type="SUPFAM" id="SSF55073">
    <property type="entry name" value="Nucleotide cyclase"/>
    <property type="match status" value="1"/>
</dbReference>
<dbReference type="InterPro" id="IPR036010">
    <property type="entry name" value="2Fe-2S_ferredoxin-like_sf"/>
</dbReference>
<dbReference type="PANTHER" id="PTHR43081:SF17">
    <property type="entry name" value="BLL5647 PROTEIN"/>
    <property type="match status" value="1"/>
</dbReference>
<dbReference type="GO" id="GO:0035556">
    <property type="term" value="P:intracellular signal transduction"/>
    <property type="evidence" value="ECO:0007669"/>
    <property type="project" value="InterPro"/>
</dbReference>
<dbReference type="Pfam" id="PF00111">
    <property type="entry name" value="Fer2"/>
    <property type="match status" value="1"/>
</dbReference>
<dbReference type="InterPro" id="IPR001041">
    <property type="entry name" value="2Fe-2S_ferredoxin-type"/>
</dbReference>
<keyword evidence="4" id="KW-1133">Transmembrane helix</keyword>
<feature type="transmembrane region" description="Helical" evidence="4">
    <location>
        <begin position="20"/>
        <end position="42"/>
    </location>
</feature>
<dbReference type="GO" id="GO:0004016">
    <property type="term" value="F:adenylate cyclase activity"/>
    <property type="evidence" value="ECO:0007669"/>
    <property type="project" value="UniProtKB-ARBA"/>
</dbReference>
<gene>
    <name evidence="7" type="ORF">AS026_27485</name>
</gene>
<evidence type="ECO:0000259" key="5">
    <source>
        <dbReference type="PROSITE" id="PS50125"/>
    </source>
</evidence>
<organism evidence="7 8">
    <name type="scientific">Rhizobium altiplani</name>
    <dbReference type="NCBI Taxonomy" id="1864509"/>
    <lineage>
        <taxon>Bacteria</taxon>
        <taxon>Pseudomonadati</taxon>
        <taxon>Pseudomonadota</taxon>
        <taxon>Alphaproteobacteria</taxon>
        <taxon>Hyphomicrobiales</taxon>
        <taxon>Rhizobiaceae</taxon>
        <taxon>Rhizobium/Agrobacterium group</taxon>
        <taxon>Rhizobium</taxon>
    </lineage>
</organism>
<dbReference type="RefSeq" id="WP_062368432.1">
    <property type="nucleotide sequence ID" value="NZ_LNCD01000003.1"/>
</dbReference>
<dbReference type="SUPFAM" id="SSF81343">
    <property type="entry name" value="Fumarate reductase respiratory complex transmembrane subunits"/>
    <property type="match status" value="1"/>
</dbReference>
<feature type="domain" description="Guanylate cyclase" evidence="5">
    <location>
        <begin position="381"/>
        <end position="513"/>
    </location>
</feature>
<protein>
    <submittedName>
        <fullName evidence="7">Adenylate cyclase</fullName>
    </submittedName>
</protein>
<evidence type="ECO:0000256" key="4">
    <source>
        <dbReference type="SAM" id="Phobius"/>
    </source>
</evidence>
<keyword evidence="2" id="KW-1003">Cell membrane</keyword>
<dbReference type="GO" id="GO:0006171">
    <property type="term" value="P:cAMP biosynthetic process"/>
    <property type="evidence" value="ECO:0007669"/>
    <property type="project" value="TreeGrafter"/>
</dbReference>
<keyword evidence="8" id="KW-1185">Reference proteome</keyword>
<sequence>MATVAATSIFSERTIRRARLGSGLVMFLFVLLHLSNHALGLISVPVADDGRRLFLAIWRNPVGTLVFYGAVLVHITLVLRAVYRRRSLVMPAGEMTQIVLGIAIPLLLIDHVIGTRIAHTLFHYRDDYETIVRLLWITSPGNGWRQIIALLAVWIHGCIGLHFWLRYRPWYDTIAAMLLAVAILLPVLGILGFIEMGRTIAEPAYEGVVNTNRYLENLNTRYYSNTEAQRQLTMIRAGLYGSFSGALLIVIGARTWRRWRERVNQITVRYPGGEAISVPRGFTVLEASRLGGLPHYSVCGGKGQCSTCRVQILGRYEDLPPPDKLEQTTLKRIKAAPDVRLACQLRPNHDVTVAPLLVAAPEATLPANTQETSPGREREITVLFCDIRHFTSLTEMRLPFDIVFLLNRYFALVGNAVEKAGGRVDKFIGDGAMALFGIGSAPEEACRQALAAAAAIVRDIERLGVELSDELSMPLHIAIGIHTGPAVVGTLGYGRVRSLTAIGDTVNVASRLETAAKEFDAAIVISDAVASLSGADTAGVESREISVRGRALPLKVYVIPSDKAAELIEGKDA</sequence>
<evidence type="ECO:0000313" key="8">
    <source>
        <dbReference type="Proteomes" id="UP000068164"/>
    </source>
</evidence>
<comment type="caution">
    <text evidence="7">The sequence shown here is derived from an EMBL/GenBank/DDBJ whole genome shotgun (WGS) entry which is preliminary data.</text>
</comment>
<evidence type="ECO:0000259" key="6">
    <source>
        <dbReference type="PROSITE" id="PS51085"/>
    </source>
</evidence>
<dbReference type="InterPro" id="IPR012675">
    <property type="entry name" value="Beta-grasp_dom_sf"/>
</dbReference>
<feature type="transmembrane region" description="Helical" evidence="4">
    <location>
        <begin position="144"/>
        <end position="165"/>
    </location>
</feature>
<dbReference type="PROSITE" id="PS50125">
    <property type="entry name" value="GUANYLATE_CYCLASE_2"/>
    <property type="match status" value="1"/>
</dbReference>
<dbReference type="CDD" id="cd00207">
    <property type="entry name" value="fer2"/>
    <property type="match status" value="1"/>
</dbReference>
<dbReference type="InterPro" id="IPR034804">
    <property type="entry name" value="SQR/QFR_C/D"/>
</dbReference>
<dbReference type="InterPro" id="IPR029787">
    <property type="entry name" value="Nucleotide_cyclase"/>
</dbReference>
<dbReference type="PANTHER" id="PTHR43081">
    <property type="entry name" value="ADENYLATE CYCLASE, TERMINAL-DIFFERENTIATION SPECIFIC-RELATED"/>
    <property type="match status" value="1"/>
</dbReference>
<name>A0A109K3I1_9HYPH</name>
<dbReference type="Gene3D" id="3.30.70.1230">
    <property type="entry name" value="Nucleotide cyclase"/>
    <property type="match status" value="1"/>
</dbReference>
<feature type="transmembrane region" description="Helical" evidence="4">
    <location>
        <begin position="62"/>
        <end position="83"/>
    </location>
</feature>
<dbReference type="OrthoDB" id="341967at2"/>
<dbReference type="PROSITE" id="PS51085">
    <property type="entry name" value="2FE2S_FER_2"/>
    <property type="match status" value="1"/>
</dbReference>
<dbReference type="SUPFAM" id="SSF54292">
    <property type="entry name" value="2Fe-2S ferredoxin-like"/>
    <property type="match status" value="1"/>
</dbReference>
<dbReference type="CDD" id="cd07302">
    <property type="entry name" value="CHD"/>
    <property type="match status" value="1"/>
</dbReference>
<reference evidence="7 8" key="1">
    <citation type="submission" date="2015-11" db="EMBL/GenBank/DDBJ databases">
        <title>Draft Genome Sequence of the Strain BR 10423 (Rhizobium sp.) isolated from nodules of Mimosa pudica.</title>
        <authorList>
            <person name="Barauna A.C."/>
            <person name="Zilli J.E."/>
            <person name="Simoes-Araujo J.L."/>
            <person name="Reis V.M."/>
            <person name="James E.K."/>
            <person name="Reis F.B.Jr."/>
            <person name="Rouws L.F."/>
            <person name="Passos S.R."/>
            <person name="Gois S.R."/>
        </authorList>
    </citation>
    <scope>NUCLEOTIDE SEQUENCE [LARGE SCALE GENOMIC DNA]</scope>
    <source>
        <strain evidence="7 8">BR10423</strain>
    </source>
</reference>
<dbReference type="InterPro" id="IPR050697">
    <property type="entry name" value="Adenylyl/Guanylyl_Cyclase_3/4"/>
</dbReference>
<dbReference type="GO" id="GO:0005886">
    <property type="term" value="C:plasma membrane"/>
    <property type="evidence" value="ECO:0007669"/>
    <property type="project" value="UniProtKB-SubCell"/>
</dbReference>
<dbReference type="EMBL" id="LNCD01000003">
    <property type="protein sequence ID" value="KWV60040.1"/>
    <property type="molecule type" value="Genomic_DNA"/>
</dbReference>
<feature type="domain" description="2Fe-2S ferredoxin-type" evidence="6">
    <location>
        <begin position="264"/>
        <end position="364"/>
    </location>
</feature>
<dbReference type="Pfam" id="PF00211">
    <property type="entry name" value="Guanylate_cyc"/>
    <property type="match status" value="1"/>
</dbReference>
<feature type="transmembrane region" description="Helical" evidence="4">
    <location>
        <begin position="95"/>
        <end position="114"/>
    </location>
</feature>
<proteinExistence type="predicted"/>
<feature type="transmembrane region" description="Helical" evidence="4">
    <location>
        <begin position="237"/>
        <end position="256"/>
    </location>
</feature>
<evidence type="ECO:0000313" key="7">
    <source>
        <dbReference type="EMBL" id="KWV60040.1"/>
    </source>
</evidence>
<keyword evidence="4" id="KW-0812">Transmembrane</keyword>
<evidence type="ECO:0000256" key="2">
    <source>
        <dbReference type="ARBA" id="ARBA00022475"/>
    </source>
</evidence>
<dbReference type="AlphaFoldDB" id="A0A109K3I1"/>
<dbReference type="InterPro" id="IPR001054">
    <property type="entry name" value="A/G_cyclase"/>
</dbReference>
<evidence type="ECO:0000256" key="3">
    <source>
        <dbReference type="ARBA" id="ARBA00023136"/>
    </source>
</evidence>
<dbReference type="SMART" id="SM00044">
    <property type="entry name" value="CYCc"/>
    <property type="match status" value="1"/>
</dbReference>
<comment type="subcellular location">
    <subcellularLocation>
        <location evidence="1">Cell membrane</location>
        <topology evidence="1">Multi-pass membrane protein</topology>
    </subcellularLocation>
</comment>
<accession>A0A109K3I1</accession>